<protein>
    <recommendedName>
        <fullName evidence="5">OB domain-containing protein</fullName>
    </recommendedName>
</protein>
<name>A0A267E5R3_9PLAT</name>
<dbReference type="FunFam" id="2.40.50.140:FF:000072">
    <property type="entry name" value="SOSS complex subunit B2"/>
    <property type="match status" value="1"/>
</dbReference>
<gene>
    <name evidence="3" type="ORF">BOX15_Mlig017514g4</name>
</gene>
<evidence type="ECO:0000313" key="3">
    <source>
        <dbReference type="EMBL" id="PAA56149.1"/>
    </source>
</evidence>
<evidence type="ECO:0000256" key="1">
    <source>
        <dbReference type="ARBA" id="ARBA00023125"/>
    </source>
</evidence>
<evidence type="ECO:0008006" key="5">
    <source>
        <dbReference type="Google" id="ProtNLM"/>
    </source>
</evidence>
<dbReference type="OrthoDB" id="295715at2759"/>
<dbReference type="PANTHER" id="PTHR13356:SF0">
    <property type="entry name" value="SOSS COMPLEX SUBUNIT B HOMOLOG"/>
    <property type="match status" value="1"/>
</dbReference>
<evidence type="ECO:0000313" key="4">
    <source>
        <dbReference type="Proteomes" id="UP000215902"/>
    </source>
</evidence>
<dbReference type="GO" id="GO:0010212">
    <property type="term" value="P:response to ionizing radiation"/>
    <property type="evidence" value="ECO:0007669"/>
    <property type="project" value="TreeGrafter"/>
</dbReference>
<keyword evidence="4" id="KW-1185">Reference proteome</keyword>
<dbReference type="STRING" id="282301.A0A267E5R3"/>
<dbReference type="GO" id="GO:0000724">
    <property type="term" value="P:double-strand break repair via homologous recombination"/>
    <property type="evidence" value="ECO:0007669"/>
    <property type="project" value="TreeGrafter"/>
</dbReference>
<dbReference type="GO" id="GO:0005694">
    <property type="term" value="C:chromosome"/>
    <property type="evidence" value="ECO:0007669"/>
    <property type="project" value="UniProtKB-ARBA"/>
</dbReference>
<dbReference type="EMBL" id="NIVC01002658">
    <property type="protein sequence ID" value="PAA56149.1"/>
    <property type="molecule type" value="Genomic_DNA"/>
</dbReference>
<dbReference type="Proteomes" id="UP000215902">
    <property type="component" value="Unassembled WGS sequence"/>
</dbReference>
<evidence type="ECO:0000256" key="2">
    <source>
        <dbReference type="SAM" id="MobiDB-lite"/>
    </source>
</evidence>
<comment type="caution">
    <text evidence="3">The sequence shown here is derived from an EMBL/GenBank/DDBJ whole genome shotgun (WGS) entry which is preliminary data.</text>
</comment>
<accession>A0A267E5R3</accession>
<keyword evidence="1" id="KW-0238">DNA-binding</keyword>
<dbReference type="PANTHER" id="PTHR13356">
    <property type="entry name" value="OB FOLD NUCLEIC ACID BINDING PROTEIN-RELATED"/>
    <property type="match status" value="1"/>
</dbReference>
<dbReference type="InterPro" id="IPR051231">
    <property type="entry name" value="SOSS-B"/>
</dbReference>
<dbReference type="InterPro" id="IPR012340">
    <property type="entry name" value="NA-bd_OB-fold"/>
</dbReference>
<dbReference type="AlphaFoldDB" id="A0A267E5R3"/>
<dbReference type="GO" id="GO:0070876">
    <property type="term" value="C:SOSS complex"/>
    <property type="evidence" value="ECO:0007669"/>
    <property type="project" value="TreeGrafter"/>
</dbReference>
<organism evidence="3 4">
    <name type="scientific">Macrostomum lignano</name>
    <dbReference type="NCBI Taxonomy" id="282301"/>
    <lineage>
        <taxon>Eukaryota</taxon>
        <taxon>Metazoa</taxon>
        <taxon>Spiralia</taxon>
        <taxon>Lophotrochozoa</taxon>
        <taxon>Platyhelminthes</taxon>
        <taxon>Rhabditophora</taxon>
        <taxon>Macrostomorpha</taxon>
        <taxon>Macrostomida</taxon>
        <taxon>Macrostomidae</taxon>
        <taxon>Macrostomum</taxon>
    </lineage>
</organism>
<proteinExistence type="predicted"/>
<dbReference type="CDD" id="cd04491">
    <property type="entry name" value="SoSSB_OBF"/>
    <property type="match status" value="1"/>
</dbReference>
<dbReference type="GO" id="GO:0044818">
    <property type="term" value="P:mitotic G2/M transition checkpoint"/>
    <property type="evidence" value="ECO:0007669"/>
    <property type="project" value="TreeGrafter"/>
</dbReference>
<dbReference type="Gene3D" id="2.40.50.140">
    <property type="entry name" value="Nucleic acid-binding proteins"/>
    <property type="match status" value="1"/>
</dbReference>
<reference evidence="3 4" key="1">
    <citation type="submission" date="2017-06" db="EMBL/GenBank/DDBJ databases">
        <title>A platform for efficient transgenesis in Macrostomum lignano, a flatworm model organism for stem cell research.</title>
        <authorList>
            <person name="Berezikov E."/>
        </authorList>
    </citation>
    <scope>NUCLEOTIDE SEQUENCE [LARGE SCALE GENOMIC DNA]</scope>
    <source>
        <strain evidence="3">DV1</strain>
        <tissue evidence="3">Whole organism</tissue>
    </source>
</reference>
<feature type="non-terminal residue" evidence="3">
    <location>
        <position position="1"/>
    </location>
</feature>
<sequence>SQMSHQFVHLKDLRPMQKNVNVHFIVLEVYDPTRTKDGNEVRNVSIADRTGRMTLALWNDHGRQVHPGDICRVLNGLTTVFKQEMTLNVGKNGELQKTGDFMMVFSEKPNLSEMTPDMLAKMQEMNAAKAAPQSGSGGAPSAGRARGGPSFSSGWGKT</sequence>
<dbReference type="GO" id="GO:0003677">
    <property type="term" value="F:DNA binding"/>
    <property type="evidence" value="ECO:0007669"/>
    <property type="project" value="UniProtKB-KW"/>
</dbReference>
<dbReference type="SUPFAM" id="SSF50249">
    <property type="entry name" value="Nucleic acid-binding proteins"/>
    <property type="match status" value="1"/>
</dbReference>
<feature type="compositionally biased region" description="Low complexity" evidence="2">
    <location>
        <begin position="141"/>
        <end position="150"/>
    </location>
</feature>
<feature type="region of interest" description="Disordered" evidence="2">
    <location>
        <begin position="126"/>
        <end position="158"/>
    </location>
</feature>